<sequence length="460" mass="51011">MSIAETVSPPPEPSSTRERRPVRSLHRVIWRWHFFAGLCVGPILLIVAVTGAIYLFGAEIQDLLRADMYYVTPSETSLSWQQQTDLAAADHPGWTPIRIAVPAEPGRSTGVSLQAPDDESKLNVYLDPGNGQILGEVDPDADPLVNFFAVVLKIHRQLFVGTTGRVIVELATGWGLILLLTGMYLWWPRKSGKAHGVWWPRLKARRYTLLRDLHAIPAAFFVPILFLMTGTGLFYTLCWGTGAVFVSQTVSEFGTEVAVKDGPARDKDEQASDEPEGDAEAVEYIPVDQVIRLAQERFPGRQITVDYPNGKKAEYGILAINDYARGTYGPMRSDQLSLDAVTGDVTGHRSLADNAQYWWHGWVYPLHVGTIGGVATKVFWLLACGVLVALPVTGTWMWWHRRPSGGSGIPRRQEGMLPTWLTVLLTVLCFVLPVAGVSVLLILAGEWTFGRLSRVRWLQT</sequence>
<feature type="transmembrane region" description="Helical" evidence="1">
    <location>
        <begin position="215"/>
        <end position="238"/>
    </location>
</feature>
<organism evidence="2 3">
    <name type="scientific">Maioricimonas rarisocia</name>
    <dbReference type="NCBI Taxonomy" id="2528026"/>
    <lineage>
        <taxon>Bacteria</taxon>
        <taxon>Pseudomonadati</taxon>
        <taxon>Planctomycetota</taxon>
        <taxon>Planctomycetia</taxon>
        <taxon>Planctomycetales</taxon>
        <taxon>Planctomycetaceae</taxon>
        <taxon>Maioricimonas</taxon>
    </lineage>
</organism>
<dbReference type="PANTHER" id="PTHR34219:SF1">
    <property type="entry name" value="PEPSY DOMAIN-CONTAINING PROTEIN"/>
    <property type="match status" value="1"/>
</dbReference>
<evidence type="ECO:0000313" key="2">
    <source>
        <dbReference type="EMBL" id="QDU41097.1"/>
    </source>
</evidence>
<keyword evidence="1" id="KW-0812">Transmembrane</keyword>
<evidence type="ECO:0000256" key="1">
    <source>
        <dbReference type="SAM" id="Phobius"/>
    </source>
</evidence>
<gene>
    <name evidence="2" type="ORF">Mal4_54620</name>
</gene>
<protein>
    <submittedName>
        <fullName evidence="2">PepSY-associated TM helix</fullName>
    </submittedName>
</protein>
<dbReference type="Proteomes" id="UP000320496">
    <property type="component" value="Chromosome"/>
</dbReference>
<dbReference type="InterPro" id="IPR005625">
    <property type="entry name" value="PepSY-ass_TM"/>
</dbReference>
<keyword evidence="1" id="KW-0472">Membrane</keyword>
<keyword evidence="1" id="KW-1133">Transmembrane helix</keyword>
<proteinExistence type="predicted"/>
<keyword evidence="3" id="KW-1185">Reference proteome</keyword>
<feature type="transmembrane region" description="Helical" evidence="1">
    <location>
        <begin position="419"/>
        <end position="444"/>
    </location>
</feature>
<feature type="transmembrane region" description="Helical" evidence="1">
    <location>
        <begin position="166"/>
        <end position="187"/>
    </location>
</feature>
<feature type="transmembrane region" description="Helical" evidence="1">
    <location>
        <begin position="378"/>
        <end position="399"/>
    </location>
</feature>
<name>A0A517ZF29_9PLAN</name>
<dbReference type="EMBL" id="CP036275">
    <property type="protein sequence ID" value="QDU41097.1"/>
    <property type="molecule type" value="Genomic_DNA"/>
</dbReference>
<dbReference type="KEGG" id="mri:Mal4_54620"/>
<feature type="transmembrane region" description="Helical" evidence="1">
    <location>
        <begin position="32"/>
        <end position="56"/>
    </location>
</feature>
<accession>A0A517ZF29</accession>
<dbReference type="PANTHER" id="PTHR34219">
    <property type="entry name" value="IRON-REGULATED INNER MEMBRANE PROTEIN-RELATED"/>
    <property type="match status" value="1"/>
</dbReference>
<dbReference type="Pfam" id="PF03929">
    <property type="entry name" value="PepSY_TM"/>
    <property type="match status" value="1"/>
</dbReference>
<dbReference type="RefSeq" id="WP_145372314.1">
    <property type="nucleotide sequence ID" value="NZ_CP036275.1"/>
</dbReference>
<dbReference type="AlphaFoldDB" id="A0A517ZF29"/>
<evidence type="ECO:0000313" key="3">
    <source>
        <dbReference type="Proteomes" id="UP000320496"/>
    </source>
</evidence>
<reference evidence="2 3" key="1">
    <citation type="submission" date="2019-02" db="EMBL/GenBank/DDBJ databases">
        <title>Deep-cultivation of Planctomycetes and their phenomic and genomic characterization uncovers novel biology.</title>
        <authorList>
            <person name="Wiegand S."/>
            <person name="Jogler M."/>
            <person name="Boedeker C."/>
            <person name="Pinto D."/>
            <person name="Vollmers J."/>
            <person name="Rivas-Marin E."/>
            <person name="Kohn T."/>
            <person name="Peeters S.H."/>
            <person name="Heuer A."/>
            <person name="Rast P."/>
            <person name="Oberbeckmann S."/>
            <person name="Bunk B."/>
            <person name="Jeske O."/>
            <person name="Meyerdierks A."/>
            <person name="Storesund J.E."/>
            <person name="Kallscheuer N."/>
            <person name="Luecker S."/>
            <person name="Lage O.M."/>
            <person name="Pohl T."/>
            <person name="Merkel B.J."/>
            <person name="Hornburger P."/>
            <person name="Mueller R.-W."/>
            <person name="Bruemmer F."/>
            <person name="Labrenz M."/>
            <person name="Spormann A.M."/>
            <person name="Op den Camp H."/>
            <person name="Overmann J."/>
            <person name="Amann R."/>
            <person name="Jetten M.S.M."/>
            <person name="Mascher T."/>
            <person name="Medema M.H."/>
            <person name="Devos D.P."/>
            <person name="Kaster A.-K."/>
            <person name="Ovreas L."/>
            <person name="Rohde M."/>
            <person name="Galperin M.Y."/>
            <person name="Jogler C."/>
        </authorList>
    </citation>
    <scope>NUCLEOTIDE SEQUENCE [LARGE SCALE GENOMIC DNA]</scope>
    <source>
        <strain evidence="2 3">Mal4</strain>
    </source>
</reference>
<dbReference type="OrthoDB" id="111691at2"/>